<dbReference type="EMBL" id="JASPKY010002629">
    <property type="protein sequence ID" value="KAK9667587.1"/>
    <property type="molecule type" value="Genomic_DNA"/>
</dbReference>
<dbReference type="SUPFAM" id="SSF49464">
    <property type="entry name" value="Carboxypeptidase regulatory domain-like"/>
    <property type="match status" value="1"/>
</dbReference>
<sequence length="147" mass="16144">MCYTILSAQEAKVKISGKIQDRSREPIEVATIYLQGSKISCVSGQKGEYTLEVSPGTYTLVCSSLGFETFTERITVSAGDDVKKNIILKSVSKDLDEVIVFGKSQVKEVKESAYNVAALDAKPFYNTTMDISNALDRMSGVKIRLIM</sequence>
<gene>
    <name evidence="1" type="ORF">QE152_g41276</name>
</gene>
<reference evidence="1 2" key="1">
    <citation type="journal article" date="2024" name="BMC Genomics">
        <title>De novo assembly and annotation of Popillia japonica's genome with initial clues to its potential as an invasive pest.</title>
        <authorList>
            <person name="Cucini C."/>
            <person name="Boschi S."/>
            <person name="Funari R."/>
            <person name="Cardaioli E."/>
            <person name="Iannotti N."/>
            <person name="Marturano G."/>
            <person name="Paoli F."/>
            <person name="Bruttini M."/>
            <person name="Carapelli A."/>
            <person name="Frati F."/>
            <person name="Nardi F."/>
        </authorList>
    </citation>
    <scope>NUCLEOTIDE SEQUENCE [LARGE SCALE GENOMIC DNA]</scope>
    <source>
        <strain evidence="1">DMR45628</strain>
    </source>
</reference>
<accession>A0AAW1GV33</accession>
<evidence type="ECO:0008006" key="3">
    <source>
        <dbReference type="Google" id="ProtNLM"/>
    </source>
</evidence>
<proteinExistence type="predicted"/>
<dbReference type="InterPro" id="IPR008969">
    <property type="entry name" value="CarboxyPept-like_regulatory"/>
</dbReference>
<dbReference type="AlphaFoldDB" id="A0AAW1GV33"/>
<organism evidence="1 2">
    <name type="scientific">Popillia japonica</name>
    <name type="common">Japanese beetle</name>
    <dbReference type="NCBI Taxonomy" id="7064"/>
    <lineage>
        <taxon>Eukaryota</taxon>
        <taxon>Metazoa</taxon>
        <taxon>Ecdysozoa</taxon>
        <taxon>Arthropoda</taxon>
        <taxon>Hexapoda</taxon>
        <taxon>Insecta</taxon>
        <taxon>Pterygota</taxon>
        <taxon>Neoptera</taxon>
        <taxon>Endopterygota</taxon>
        <taxon>Coleoptera</taxon>
        <taxon>Polyphaga</taxon>
        <taxon>Scarabaeiformia</taxon>
        <taxon>Scarabaeidae</taxon>
        <taxon>Rutelinae</taxon>
        <taxon>Popillia</taxon>
    </lineage>
</organism>
<name>A0AAW1GV33_POPJA</name>
<evidence type="ECO:0000313" key="1">
    <source>
        <dbReference type="EMBL" id="KAK9667587.1"/>
    </source>
</evidence>
<evidence type="ECO:0000313" key="2">
    <source>
        <dbReference type="Proteomes" id="UP001458880"/>
    </source>
</evidence>
<dbReference type="Gene3D" id="2.60.40.1120">
    <property type="entry name" value="Carboxypeptidase-like, regulatory domain"/>
    <property type="match status" value="1"/>
</dbReference>
<protein>
    <recommendedName>
        <fullName evidence="3">TonB-dependent receptor</fullName>
    </recommendedName>
</protein>
<dbReference type="Pfam" id="PF13715">
    <property type="entry name" value="CarbopepD_reg_2"/>
    <property type="match status" value="1"/>
</dbReference>
<dbReference type="Proteomes" id="UP001458880">
    <property type="component" value="Unassembled WGS sequence"/>
</dbReference>
<comment type="caution">
    <text evidence="1">The sequence shown here is derived from an EMBL/GenBank/DDBJ whole genome shotgun (WGS) entry which is preliminary data.</text>
</comment>
<keyword evidence="2" id="KW-1185">Reference proteome</keyword>